<feature type="region of interest" description="Disordered" evidence="1">
    <location>
        <begin position="120"/>
        <end position="155"/>
    </location>
</feature>
<gene>
    <name evidence="2" type="ORF">C8A05DRAFT_16374</name>
</gene>
<dbReference type="Gene3D" id="3.40.50.300">
    <property type="entry name" value="P-loop containing nucleotide triphosphate hydrolases"/>
    <property type="match status" value="1"/>
</dbReference>
<evidence type="ECO:0000313" key="3">
    <source>
        <dbReference type="Proteomes" id="UP001303889"/>
    </source>
</evidence>
<dbReference type="SUPFAM" id="SSF52540">
    <property type="entry name" value="P-loop containing nucleoside triphosphate hydrolases"/>
    <property type="match status" value="1"/>
</dbReference>
<dbReference type="CDD" id="cd02024">
    <property type="entry name" value="NRK1"/>
    <property type="match status" value="1"/>
</dbReference>
<reference evidence="2" key="2">
    <citation type="submission" date="2023-05" db="EMBL/GenBank/DDBJ databases">
        <authorList>
            <consortium name="Lawrence Berkeley National Laboratory"/>
            <person name="Steindorff A."/>
            <person name="Hensen N."/>
            <person name="Bonometti L."/>
            <person name="Westerberg I."/>
            <person name="Brannstrom I.O."/>
            <person name="Guillou S."/>
            <person name="Cros-Aarteil S."/>
            <person name="Calhoun S."/>
            <person name="Haridas S."/>
            <person name="Kuo A."/>
            <person name="Mondo S."/>
            <person name="Pangilinan J."/>
            <person name="Riley R."/>
            <person name="Labutti K."/>
            <person name="Andreopoulos B."/>
            <person name="Lipzen A."/>
            <person name="Chen C."/>
            <person name="Yanf M."/>
            <person name="Daum C."/>
            <person name="Ng V."/>
            <person name="Clum A."/>
            <person name="Ohm R."/>
            <person name="Martin F."/>
            <person name="Silar P."/>
            <person name="Natvig D."/>
            <person name="Lalanne C."/>
            <person name="Gautier V."/>
            <person name="Ament-Velasquez S.L."/>
            <person name="Kruys A."/>
            <person name="Hutchinson M.I."/>
            <person name="Powell A.J."/>
            <person name="Barry K."/>
            <person name="Miller A.N."/>
            <person name="Grigoriev I.V."/>
            <person name="Debuchy R."/>
            <person name="Gladieux P."/>
            <person name="Thoren M.H."/>
            <person name="Johannesson H."/>
        </authorList>
    </citation>
    <scope>NUCLEOTIDE SEQUENCE</scope>
    <source>
        <strain evidence="2">CBS 103.79</strain>
    </source>
</reference>
<dbReference type="EMBL" id="MU855579">
    <property type="protein sequence ID" value="KAK3901440.1"/>
    <property type="molecule type" value="Genomic_DNA"/>
</dbReference>
<evidence type="ECO:0000256" key="1">
    <source>
        <dbReference type="SAM" id="MobiDB-lite"/>
    </source>
</evidence>
<dbReference type="GO" id="GO:0016301">
    <property type="term" value="F:kinase activity"/>
    <property type="evidence" value="ECO:0007669"/>
    <property type="project" value="UniProtKB-KW"/>
</dbReference>
<protein>
    <submittedName>
        <fullName evidence="2">Nicotinamide riboside kinase</fullName>
    </submittedName>
</protein>
<keyword evidence="2" id="KW-0418">Kinase</keyword>
<keyword evidence="2" id="KW-0808">Transferase</keyword>
<feature type="compositionally biased region" description="Low complexity" evidence="1">
    <location>
        <begin position="127"/>
        <end position="137"/>
    </location>
</feature>
<keyword evidence="3" id="KW-1185">Reference proteome</keyword>
<feature type="compositionally biased region" description="Polar residues" evidence="1">
    <location>
        <begin position="138"/>
        <end position="154"/>
    </location>
</feature>
<comment type="caution">
    <text evidence="2">The sequence shown here is derived from an EMBL/GenBank/DDBJ whole genome shotgun (WGS) entry which is preliminary data.</text>
</comment>
<sequence length="335" mass="36364">MADMTDMADMDKPRTLIIGISGCSSSGKTTLARLLRDMFPNTFILHEDDFYKPEAELPTKNGLTDWDCPEAISIPDLEAALVHIRETGTFPVSTCSRMPACSRRSSHGCPCAPSPPLPPLSPPLTPPSHSQLLQPQPTTNSPLITPATKQPSLTSKEDLNTIGPCPASPSQIAACTAAIQAWLAPPHPGSLIFSPSKNTRICLLDGFLLYSPPLFAKVMALLDVKLFLHATRDAAVRRREARDGYVTLEGFWKDPPGYVEGVVWPNYVQAHRWMFEGGDVERGVVDGAVVWREGVVVAPEGEFGGVLEWAVRVVRGEVERVCLGEADGVEVNGKE</sequence>
<evidence type="ECO:0000313" key="2">
    <source>
        <dbReference type="EMBL" id="KAK3901440.1"/>
    </source>
</evidence>
<proteinExistence type="predicted"/>
<dbReference type="PRINTS" id="PR00988">
    <property type="entry name" value="URIDINKINASE"/>
</dbReference>
<dbReference type="AlphaFoldDB" id="A0AAN6MIT9"/>
<name>A0AAN6MIT9_9PEZI</name>
<organism evidence="2 3">
    <name type="scientific">Staphylotrichum tortipilum</name>
    <dbReference type="NCBI Taxonomy" id="2831512"/>
    <lineage>
        <taxon>Eukaryota</taxon>
        <taxon>Fungi</taxon>
        <taxon>Dikarya</taxon>
        <taxon>Ascomycota</taxon>
        <taxon>Pezizomycotina</taxon>
        <taxon>Sordariomycetes</taxon>
        <taxon>Sordariomycetidae</taxon>
        <taxon>Sordariales</taxon>
        <taxon>Chaetomiaceae</taxon>
        <taxon>Staphylotrichum</taxon>
    </lineage>
</organism>
<dbReference type="Proteomes" id="UP001303889">
    <property type="component" value="Unassembled WGS sequence"/>
</dbReference>
<accession>A0AAN6MIT9</accession>
<dbReference type="InterPro" id="IPR027417">
    <property type="entry name" value="P-loop_NTPase"/>
</dbReference>
<reference evidence="2" key="1">
    <citation type="journal article" date="2023" name="Mol. Phylogenet. Evol.">
        <title>Genome-scale phylogeny and comparative genomics of the fungal order Sordariales.</title>
        <authorList>
            <person name="Hensen N."/>
            <person name="Bonometti L."/>
            <person name="Westerberg I."/>
            <person name="Brannstrom I.O."/>
            <person name="Guillou S."/>
            <person name="Cros-Aarteil S."/>
            <person name="Calhoun S."/>
            <person name="Haridas S."/>
            <person name="Kuo A."/>
            <person name="Mondo S."/>
            <person name="Pangilinan J."/>
            <person name="Riley R."/>
            <person name="LaButti K."/>
            <person name="Andreopoulos B."/>
            <person name="Lipzen A."/>
            <person name="Chen C."/>
            <person name="Yan M."/>
            <person name="Daum C."/>
            <person name="Ng V."/>
            <person name="Clum A."/>
            <person name="Steindorff A."/>
            <person name="Ohm R.A."/>
            <person name="Martin F."/>
            <person name="Silar P."/>
            <person name="Natvig D.O."/>
            <person name="Lalanne C."/>
            <person name="Gautier V."/>
            <person name="Ament-Velasquez S.L."/>
            <person name="Kruys A."/>
            <person name="Hutchinson M.I."/>
            <person name="Powell A.J."/>
            <person name="Barry K."/>
            <person name="Miller A.N."/>
            <person name="Grigoriev I.V."/>
            <person name="Debuchy R."/>
            <person name="Gladieux P."/>
            <person name="Hiltunen Thoren M."/>
            <person name="Johannesson H."/>
        </authorList>
    </citation>
    <scope>NUCLEOTIDE SEQUENCE</scope>
    <source>
        <strain evidence="2">CBS 103.79</strain>
    </source>
</reference>
<dbReference type="PANTHER" id="PTHR10285">
    <property type="entry name" value="URIDINE KINASE"/>
    <property type="match status" value="1"/>
</dbReference>